<name>A0AAN6UBN6_9PEZI</name>
<evidence type="ECO:0000313" key="1">
    <source>
        <dbReference type="EMBL" id="KAK4129700.1"/>
    </source>
</evidence>
<keyword evidence="2" id="KW-1185">Reference proteome</keyword>
<proteinExistence type="predicted"/>
<dbReference type="GeneID" id="87833626"/>
<dbReference type="Proteomes" id="UP001302602">
    <property type="component" value="Unassembled WGS sequence"/>
</dbReference>
<reference evidence="1" key="1">
    <citation type="journal article" date="2023" name="Mol. Phylogenet. Evol.">
        <title>Genome-scale phylogeny and comparative genomics of the fungal order Sordariales.</title>
        <authorList>
            <person name="Hensen N."/>
            <person name="Bonometti L."/>
            <person name="Westerberg I."/>
            <person name="Brannstrom I.O."/>
            <person name="Guillou S."/>
            <person name="Cros-Aarteil S."/>
            <person name="Calhoun S."/>
            <person name="Haridas S."/>
            <person name="Kuo A."/>
            <person name="Mondo S."/>
            <person name="Pangilinan J."/>
            <person name="Riley R."/>
            <person name="LaButti K."/>
            <person name="Andreopoulos B."/>
            <person name="Lipzen A."/>
            <person name="Chen C."/>
            <person name="Yan M."/>
            <person name="Daum C."/>
            <person name="Ng V."/>
            <person name="Clum A."/>
            <person name="Steindorff A."/>
            <person name="Ohm R.A."/>
            <person name="Martin F."/>
            <person name="Silar P."/>
            <person name="Natvig D.O."/>
            <person name="Lalanne C."/>
            <person name="Gautier V."/>
            <person name="Ament-Velasquez S.L."/>
            <person name="Kruys A."/>
            <person name="Hutchinson M.I."/>
            <person name="Powell A.J."/>
            <person name="Barry K."/>
            <person name="Miller A.N."/>
            <person name="Grigoriev I.V."/>
            <person name="Debuchy R."/>
            <person name="Gladieux P."/>
            <person name="Hiltunen Thoren M."/>
            <person name="Johannesson H."/>
        </authorList>
    </citation>
    <scope>NUCLEOTIDE SEQUENCE</scope>
    <source>
        <strain evidence="1">CBS 731.68</strain>
    </source>
</reference>
<dbReference type="RefSeq" id="XP_062653471.1">
    <property type="nucleotide sequence ID" value="XM_062796858.1"/>
</dbReference>
<gene>
    <name evidence="1" type="ORF">N657DRAFT_686977</name>
</gene>
<reference evidence="1" key="2">
    <citation type="submission" date="2023-05" db="EMBL/GenBank/DDBJ databases">
        <authorList>
            <consortium name="Lawrence Berkeley National Laboratory"/>
            <person name="Steindorff A."/>
            <person name="Hensen N."/>
            <person name="Bonometti L."/>
            <person name="Westerberg I."/>
            <person name="Brannstrom I.O."/>
            <person name="Guillou S."/>
            <person name="Cros-Aarteil S."/>
            <person name="Calhoun S."/>
            <person name="Haridas S."/>
            <person name="Kuo A."/>
            <person name="Mondo S."/>
            <person name="Pangilinan J."/>
            <person name="Riley R."/>
            <person name="Labutti K."/>
            <person name="Andreopoulos B."/>
            <person name="Lipzen A."/>
            <person name="Chen C."/>
            <person name="Yanf M."/>
            <person name="Daum C."/>
            <person name="Ng V."/>
            <person name="Clum A."/>
            <person name="Ohm R."/>
            <person name="Martin F."/>
            <person name="Silar P."/>
            <person name="Natvig D."/>
            <person name="Lalanne C."/>
            <person name="Gautier V."/>
            <person name="Ament-Velasquez S.L."/>
            <person name="Kruys A."/>
            <person name="Hutchinson M.I."/>
            <person name="Powell A.J."/>
            <person name="Barry K."/>
            <person name="Miller A.N."/>
            <person name="Grigoriev I.V."/>
            <person name="Debuchy R."/>
            <person name="Gladieux P."/>
            <person name="Thoren M.H."/>
            <person name="Johannesson H."/>
        </authorList>
    </citation>
    <scope>NUCLEOTIDE SEQUENCE</scope>
    <source>
        <strain evidence="1">CBS 731.68</strain>
    </source>
</reference>
<comment type="caution">
    <text evidence="1">The sequence shown here is derived from an EMBL/GenBank/DDBJ whole genome shotgun (WGS) entry which is preliminary data.</text>
</comment>
<evidence type="ECO:0000313" key="2">
    <source>
        <dbReference type="Proteomes" id="UP001302602"/>
    </source>
</evidence>
<sequence>MSTPTISDAPASATATGQDIPSREELIAALASCTTTAPQELPSHGELIALMAARTKWWVPVVDFGLLLNALPQKIRARVNAIFAKLIQDKFAPETATEARQQLRELLQAEYPEVMEKVNEAFFVKHEALFAEIHRQMQRVGPLQVGRAGGEEGIQPLSDSP</sequence>
<accession>A0AAN6UBN6</accession>
<organism evidence="1 2">
    <name type="scientific">Parathielavia appendiculata</name>
    <dbReference type="NCBI Taxonomy" id="2587402"/>
    <lineage>
        <taxon>Eukaryota</taxon>
        <taxon>Fungi</taxon>
        <taxon>Dikarya</taxon>
        <taxon>Ascomycota</taxon>
        <taxon>Pezizomycotina</taxon>
        <taxon>Sordariomycetes</taxon>
        <taxon>Sordariomycetidae</taxon>
        <taxon>Sordariales</taxon>
        <taxon>Chaetomiaceae</taxon>
        <taxon>Parathielavia</taxon>
    </lineage>
</organism>
<dbReference type="EMBL" id="MU853223">
    <property type="protein sequence ID" value="KAK4129700.1"/>
    <property type="molecule type" value="Genomic_DNA"/>
</dbReference>
<dbReference type="AlphaFoldDB" id="A0AAN6UBN6"/>
<protein>
    <submittedName>
        <fullName evidence="1">Uncharacterized protein</fullName>
    </submittedName>
</protein>